<feature type="region of interest" description="Disordered" evidence="3">
    <location>
        <begin position="474"/>
        <end position="513"/>
    </location>
</feature>
<evidence type="ECO:0000256" key="1">
    <source>
        <dbReference type="ARBA" id="ARBA00022737"/>
    </source>
</evidence>
<sequence length="544" mass="58745">MVGTEENVSPVLVPTILHDGTAAEGMMTDLEKNDVVKEKSQHPPTLLEGKMQERKDGAVEDPIQDNELLQPPPEEGERVMPTEEGMPVDDAVSSNLPPSSPPSSPLENTGSTTALEARVERQGESSAEKEGHMENMHQGGTRAVEENVPCTAGPAASSPPESTPEVMDPLEEGEEVSTTWGLGVITDIRAGSTPQAKGPGETYVVKALTWRMADGKAPTMFLQRAHIEKLTPYVLYKWPTHKKLARAVFCKEEGNRSFKAKDLVKAEARYLETIGVVQLMTDSELDNKEKARKLEVLLPTLNNLAAARLKRSKDTEACVVARSAYHLIDELEKRGSSSAVLQELLALGLTEEQLFRRYKRKAAFFAGKALVNLQEWAAALSLLESARAVDMLLDPAGKTLESREAASLLARARQGKVKQDKKEKAVWSKAFQLSSEATAEEDREAQPSPPTAATGGTGLPASSLFSSLPASLTGATSGVGASEGGKARAVEGRRRKGKKGGKEGGKGGGKEGWWNEKTEMYTLITLGMAVLGGFAFFSYRNKHK</sequence>
<feature type="transmembrane region" description="Helical" evidence="4">
    <location>
        <begin position="520"/>
        <end position="539"/>
    </location>
</feature>
<reference evidence="5 6" key="1">
    <citation type="submission" date="2019-01" db="EMBL/GenBank/DDBJ databases">
        <title>Nuclear Genome Assembly of the Microalgal Biofuel strain Nannochloropsis salina CCMP1776.</title>
        <authorList>
            <person name="Hovde B."/>
        </authorList>
    </citation>
    <scope>NUCLEOTIDE SEQUENCE [LARGE SCALE GENOMIC DNA]</scope>
    <source>
        <strain evidence="5 6">CCMP1776</strain>
    </source>
</reference>
<comment type="caution">
    <text evidence="5">The sequence shown here is derived from an EMBL/GenBank/DDBJ whole genome shotgun (WGS) entry which is preliminary data.</text>
</comment>
<feature type="compositionally biased region" description="Basic and acidic residues" evidence="3">
    <location>
        <begin position="117"/>
        <end position="135"/>
    </location>
</feature>
<keyword evidence="4" id="KW-1133">Transmembrane helix</keyword>
<protein>
    <submittedName>
        <fullName evidence="5">Uncharacterized protein</fullName>
    </submittedName>
</protein>
<evidence type="ECO:0000256" key="3">
    <source>
        <dbReference type="SAM" id="MobiDB-lite"/>
    </source>
</evidence>
<organism evidence="5 6">
    <name type="scientific">Nannochloropsis salina CCMP1776</name>
    <dbReference type="NCBI Taxonomy" id="1027361"/>
    <lineage>
        <taxon>Eukaryota</taxon>
        <taxon>Sar</taxon>
        <taxon>Stramenopiles</taxon>
        <taxon>Ochrophyta</taxon>
        <taxon>Eustigmatophyceae</taxon>
        <taxon>Eustigmatales</taxon>
        <taxon>Monodopsidaceae</taxon>
        <taxon>Microchloropsis</taxon>
        <taxon>Microchloropsis salina</taxon>
    </lineage>
</organism>
<dbReference type="InterPro" id="IPR011990">
    <property type="entry name" value="TPR-like_helical_dom_sf"/>
</dbReference>
<keyword evidence="4" id="KW-0472">Membrane</keyword>
<feature type="compositionally biased region" description="Basic and acidic residues" evidence="3">
    <location>
        <begin position="500"/>
        <end position="513"/>
    </location>
</feature>
<dbReference type="OrthoDB" id="10464528at2759"/>
<dbReference type="InterPro" id="IPR039663">
    <property type="entry name" value="AIP/AIPL1/TTC9"/>
</dbReference>
<evidence type="ECO:0000313" key="6">
    <source>
        <dbReference type="Proteomes" id="UP000355283"/>
    </source>
</evidence>
<name>A0A4D9CT53_9STRA</name>
<gene>
    <name evidence="5" type="ORF">NSK_007972</name>
</gene>
<keyword evidence="1" id="KW-0677">Repeat</keyword>
<keyword evidence="6" id="KW-1185">Reference proteome</keyword>
<dbReference type="Proteomes" id="UP000355283">
    <property type="component" value="Unassembled WGS sequence"/>
</dbReference>
<feature type="region of interest" description="Disordered" evidence="3">
    <location>
        <begin position="117"/>
        <end position="136"/>
    </location>
</feature>
<proteinExistence type="predicted"/>
<feature type="region of interest" description="Disordered" evidence="3">
    <location>
        <begin position="28"/>
        <end position="111"/>
    </location>
</feature>
<accession>A0A4D9CT53</accession>
<evidence type="ECO:0000256" key="2">
    <source>
        <dbReference type="ARBA" id="ARBA00022803"/>
    </source>
</evidence>
<feature type="region of interest" description="Disordered" evidence="3">
    <location>
        <begin position="434"/>
        <end position="460"/>
    </location>
</feature>
<feature type="compositionally biased region" description="Basic and acidic residues" evidence="3">
    <location>
        <begin position="29"/>
        <end position="41"/>
    </location>
</feature>
<dbReference type="Gene3D" id="1.25.40.10">
    <property type="entry name" value="Tetratricopeptide repeat domain"/>
    <property type="match status" value="1"/>
</dbReference>
<keyword evidence="2" id="KW-0802">TPR repeat</keyword>
<dbReference type="PANTHER" id="PTHR11242">
    <property type="entry name" value="ARYL HYDROCARBON RECEPTOR INTERACTING PROTEIN RELATED"/>
    <property type="match status" value="1"/>
</dbReference>
<dbReference type="AlphaFoldDB" id="A0A4D9CT53"/>
<evidence type="ECO:0000313" key="5">
    <source>
        <dbReference type="EMBL" id="TFJ80795.1"/>
    </source>
</evidence>
<dbReference type="EMBL" id="SDOX01000158">
    <property type="protein sequence ID" value="TFJ80795.1"/>
    <property type="molecule type" value="Genomic_DNA"/>
</dbReference>
<dbReference type="PANTHER" id="PTHR11242:SF0">
    <property type="entry name" value="TPR_REGION DOMAIN-CONTAINING PROTEIN"/>
    <property type="match status" value="1"/>
</dbReference>
<evidence type="ECO:0000256" key="4">
    <source>
        <dbReference type="SAM" id="Phobius"/>
    </source>
</evidence>
<keyword evidence="4" id="KW-0812">Transmembrane</keyword>